<evidence type="ECO:0000256" key="2">
    <source>
        <dbReference type="ARBA" id="ARBA00005816"/>
    </source>
</evidence>
<dbReference type="AlphaFoldDB" id="A0A158P4K9"/>
<keyword evidence="6" id="KW-0862">Zinc</keyword>
<proteinExistence type="inferred from homology"/>
<dbReference type="GO" id="GO:0061733">
    <property type="term" value="F:protein-lysine-acetyltransferase activity"/>
    <property type="evidence" value="ECO:0007669"/>
    <property type="project" value="TreeGrafter"/>
</dbReference>
<protein>
    <recommendedName>
        <fullName evidence="11">N-acetyltransferase domain-containing protein</fullName>
    </recommendedName>
</protein>
<dbReference type="OrthoDB" id="428854at2759"/>
<feature type="region of interest" description="Disordered" evidence="10">
    <location>
        <begin position="29"/>
        <end position="68"/>
    </location>
</feature>
<comment type="subcellular location">
    <subcellularLocation>
        <location evidence="1">Nucleus</location>
    </subcellularLocation>
</comment>
<accession>A0A158P4K9</accession>
<keyword evidence="4" id="KW-0479">Metal-binding</keyword>
<feature type="compositionally biased region" description="Basic and acidic residues" evidence="10">
    <location>
        <begin position="29"/>
        <end position="54"/>
    </location>
</feature>
<evidence type="ECO:0000256" key="5">
    <source>
        <dbReference type="ARBA" id="ARBA00022771"/>
    </source>
</evidence>
<evidence type="ECO:0000256" key="4">
    <source>
        <dbReference type="ARBA" id="ARBA00022723"/>
    </source>
</evidence>
<dbReference type="InterPro" id="IPR028009">
    <property type="entry name" value="ESCO_Acetyltransf_dom"/>
</dbReference>
<dbReference type="EnsemblMetazoa" id="tetur05g09395.1">
    <property type="protein sequence ID" value="tetur05g09395.1"/>
    <property type="gene ID" value="tetur05g09395"/>
</dbReference>
<organism evidence="12 13">
    <name type="scientific">Tetranychus urticae</name>
    <name type="common">Two-spotted spider mite</name>
    <dbReference type="NCBI Taxonomy" id="32264"/>
    <lineage>
        <taxon>Eukaryota</taxon>
        <taxon>Metazoa</taxon>
        <taxon>Ecdysozoa</taxon>
        <taxon>Arthropoda</taxon>
        <taxon>Chelicerata</taxon>
        <taxon>Arachnida</taxon>
        <taxon>Acari</taxon>
        <taxon>Acariformes</taxon>
        <taxon>Trombidiformes</taxon>
        <taxon>Prostigmata</taxon>
        <taxon>Eleutherengona</taxon>
        <taxon>Raphignathae</taxon>
        <taxon>Tetranychoidea</taxon>
        <taxon>Tetranychidae</taxon>
        <taxon>Tetranychus</taxon>
    </lineage>
</organism>
<dbReference type="Gene3D" id="3.40.630.30">
    <property type="match status" value="1"/>
</dbReference>
<keyword evidence="7" id="KW-0539">Nucleus</keyword>
<comment type="similarity">
    <text evidence="2">Belongs to the acetyltransferase family. ECO subfamily.</text>
</comment>
<keyword evidence="5" id="KW-0863">Zinc-finger</keyword>
<dbReference type="Pfam" id="PF13878">
    <property type="entry name" value="zf-C2H2_3"/>
    <property type="match status" value="1"/>
</dbReference>
<dbReference type="Proteomes" id="UP000015104">
    <property type="component" value="Unassembled WGS sequence"/>
</dbReference>
<dbReference type="InterPro" id="IPR028005">
    <property type="entry name" value="AcTrfase_ESCO_Znf_dom"/>
</dbReference>
<dbReference type="PROSITE" id="PS51186">
    <property type="entry name" value="GNAT"/>
    <property type="match status" value="1"/>
</dbReference>
<dbReference type="InterPro" id="IPR000182">
    <property type="entry name" value="GNAT_dom"/>
</dbReference>
<evidence type="ECO:0000256" key="9">
    <source>
        <dbReference type="ARBA" id="ARBA00023315"/>
    </source>
</evidence>
<dbReference type="PANTHER" id="PTHR45884">
    <property type="entry name" value="N-ACETYLTRANSFERASE ECO"/>
    <property type="match status" value="1"/>
</dbReference>
<keyword evidence="13" id="KW-1185">Reference proteome</keyword>
<dbReference type="EMBL" id="CAEY01001579">
    <property type="status" value="NOT_ANNOTATED_CDS"/>
    <property type="molecule type" value="Genomic_DNA"/>
</dbReference>
<evidence type="ECO:0000256" key="1">
    <source>
        <dbReference type="ARBA" id="ARBA00004123"/>
    </source>
</evidence>
<dbReference type="GO" id="GO:0008270">
    <property type="term" value="F:zinc ion binding"/>
    <property type="evidence" value="ECO:0007669"/>
    <property type="project" value="UniProtKB-KW"/>
</dbReference>
<reference evidence="12" key="2">
    <citation type="submission" date="2016-04" db="UniProtKB">
        <authorList>
            <consortium name="EnsemblMetazoa"/>
        </authorList>
    </citation>
    <scope>IDENTIFICATION</scope>
</reference>
<dbReference type="Pfam" id="PF13880">
    <property type="entry name" value="Acetyltransf_13"/>
    <property type="match status" value="1"/>
</dbReference>
<dbReference type="PANTHER" id="PTHR45884:SF2">
    <property type="entry name" value="N-ACETYLTRANSFERASE ECO"/>
    <property type="match status" value="1"/>
</dbReference>
<evidence type="ECO:0000256" key="10">
    <source>
        <dbReference type="SAM" id="MobiDB-lite"/>
    </source>
</evidence>
<sequence>MTKTPTRTSPYPKRTPLKVFPIFNFKNDPEFRKTAKSPKSETKKVRKPKLEKTPRTPKTPKNKSRDDQYVIDAGQKDFDASQCKTCNMLYTKGAIEDEEHHSRFHENFVNSIRYRAWKTENTWKQFDDESKIVVIRPDDPKFMLKKVDEMFTIADQELGINVSLFDCLKPDMVFLLYVSNGRICGFVVGEPIKEANMYCPDTGMVNIIDSFPCDIGVPRIWIHFSYRRKGIGTKLLDALRAIFGKENAIDKLKIAFTDPTEEGLAFISTYTGRRNILVYTL</sequence>
<dbReference type="CDD" id="cd04301">
    <property type="entry name" value="NAT_SF"/>
    <property type="match status" value="1"/>
</dbReference>
<dbReference type="KEGG" id="tut:107360484"/>
<evidence type="ECO:0000313" key="12">
    <source>
        <dbReference type="EnsemblMetazoa" id="tetur05g09395.1"/>
    </source>
</evidence>
<evidence type="ECO:0000256" key="8">
    <source>
        <dbReference type="ARBA" id="ARBA00023306"/>
    </source>
</evidence>
<evidence type="ECO:0000259" key="11">
    <source>
        <dbReference type="PROSITE" id="PS51186"/>
    </source>
</evidence>
<evidence type="ECO:0000313" key="13">
    <source>
        <dbReference type="Proteomes" id="UP000015104"/>
    </source>
</evidence>
<gene>
    <name evidence="12" type="primary">107360484</name>
</gene>
<dbReference type="InterPro" id="IPR016181">
    <property type="entry name" value="Acyl_CoA_acyltransferase"/>
</dbReference>
<keyword evidence="9" id="KW-0012">Acyltransferase</keyword>
<reference evidence="13" key="1">
    <citation type="submission" date="2011-08" db="EMBL/GenBank/DDBJ databases">
        <authorList>
            <person name="Rombauts S."/>
        </authorList>
    </citation>
    <scope>NUCLEOTIDE SEQUENCE</scope>
    <source>
        <strain evidence="13">London</strain>
    </source>
</reference>
<dbReference type="GO" id="GO:0007064">
    <property type="term" value="P:mitotic sister chromatid cohesion"/>
    <property type="evidence" value="ECO:0007669"/>
    <property type="project" value="TreeGrafter"/>
</dbReference>
<dbReference type="OMA" id="KEHQKFC"/>
<dbReference type="GO" id="GO:0000785">
    <property type="term" value="C:chromatin"/>
    <property type="evidence" value="ECO:0007669"/>
    <property type="project" value="TreeGrafter"/>
</dbReference>
<keyword evidence="3" id="KW-0808">Transferase</keyword>
<name>A0A158P4K9_TETUR</name>
<evidence type="ECO:0000256" key="6">
    <source>
        <dbReference type="ARBA" id="ARBA00022833"/>
    </source>
</evidence>
<evidence type="ECO:0000256" key="3">
    <source>
        <dbReference type="ARBA" id="ARBA00022679"/>
    </source>
</evidence>
<dbReference type="GO" id="GO:0005634">
    <property type="term" value="C:nucleus"/>
    <property type="evidence" value="ECO:0007669"/>
    <property type="project" value="UniProtKB-SubCell"/>
</dbReference>
<dbReference type="STRING" id="32264.A0A158P4K9"/>
<dbReference type="SUPFAM" id="SSF55729">
    <property type="entry name" value="Acyl-CoA N-acyltransferases (Nat)"/>
    <property type="match status" value="1"/>
</dbReference>
<keyword evidence="8" id="KW-0131">Cell cycle</keyword>
<evidence type="ECO:0000256" key="7">
    <source>
        <dbReference type="ARBA" id="ARBA00023242"/>
    </source>
</evidence>
<feature type="domain" description="N-acetyltransferase" evidence="11">
    <location>
        <begin position="133"/>
        <end position="281"/>
    </location>
</feature>